<dbReference type="OrthoDB" id="7700226at2759"/>
<protein>
    <submittedName>
        <fullName evidence="2">Uncharacterized protein</fullName>
    </submittedName>
</protein>
<evidence type="ECO:0000313" key="2">
    <source>
        <dbReference type="EMBL" id="KZC14947.1"/>
    </source>
</evidence>
<proteinExistence type="predicted"/>
<evidence type="ECO:0000313" key="3">
    <source>
        <dbReference type="Proteomes" id="UP000076502"/>
    </source>
</evidence>
<sequence length="255" mass="29229">MTSSKRRQCIGSPPVANAQVGHSSPKTSRKYEDVEDNSEKNHLNIKANRGVKLRLFKKRYSKKRAHREKRRRLVLREKYDSVEFVYDNVIRRPEELAEEHVEEPSTFGGRRHTEEKIIHLPSYEESETASSGEMQEIENIEEGTDVGSSTSKQENFIIEEVVMNEPQEQSSFSGGLSIFGMQHMFAEIHEIGDHSENREDFRSRPVKHRDPGTHMSTGRGGVWHTLQRSVVRRRERASTSKDECALLTQNANGGP</sequence>
<dbReference type="AlphaFoldDB" id="A0A154PT51"/>
<accession>A0A154PT51</accession>
<dbReference type="Proteomes" id="UP000076502">
    <property type="component" value="Unassembled WGS sequence"/>
</dbReference>
<name>A0A154PT51_DUFNO</name>
<evidence type="ECO:0000256" key="1">
    <source>
        <dbReference type="SAM" id="MobiDB-lite"/>
    </source>
</evidence>
<feature type="region of interest" description="Disordered" evidence="1">
    <location>
        <begin position="194"/>
        <end position="255"/>
    </location>
</feature>
<feature type="compositionally biased region" description="Basic and acidic residues" evidence="1">
    <location>
        <begin position="29"/>
        <end position="42"/>
    </location>
</feature>
<dbReference type="EMBL" id="KQ435175">
    <property type="protein sequence ID" value="KZC14947.1"/>
    <property type="molecule type" value="Genomic_DNA"/>
</dbReference>
<feature type="region of interest" description="Disordered" evidence="1">
    <location>
        <begin position="1"/>
        <end position="44"/>
    </location>
</feature>
<keyword evidence="3" id="KW-1185">Reference proteome</keyword>
<organism evidence="2 3">
    <name type="scientific">Dufourea novaeangliae</name>
    <name type="common">Sweat bee</name>
    <dbReference type="NCBI Taxonomy" id="178035"/>
    <lineage>
        <taxon>Eukaryota</taxon>
        <taxon>Metazoa</taxon>
        <taxon>Ecdysozoa</taxon>
        <taxon>Arthropoda</taxon>
        <taxon>Hexapoda</taxon>
        <taxon>Insecta</taxon>
        <taxon>Pterygota</taxon>
        <taxon>Neoptera</taxon>
        <taxon>Endopterygota</taxon>
        <taxon>Hymenoptera</taxon>
        <taxon>Apocrita</taxon>
        <taxon>Aculeata</taxon>
        <taxon>Apoidea</taxon>
        <taxon>Anthophila</taxon>
        <taxon>Halictidae</taxon>
        <taxon>Rophitinae</taxon>
        <taxon>Dufourea</taxon>
    </lineage>
</organism>
<gene>
    <name evidence="2" type="ORF">WN55_07971</name>
</gene>
<reference evidence="2 3" key="1">
    <citation type="submission" date="2015-07" db="EMBL/GenBank/DDBJ databases">
        <title>The genome of Dufourea novaeangliae.</title>
        <authorList>
            <person name="Pan H."/>
            <person name="Kapheim K."/>
        </authorList>
    </citation>
    <scope>NUCLEOTIDE SEQUENCE [LARGE SCALE GENOMIC DNA]</scope>
    <source>
        <strain evidence="2">0120121106</strain>
        <tissue evidence="2">Whole body</tissue>
    </source>
</reference>
<feature type="compositionally biased region" description="Basic and acidic residues" evidence="1">
    <location>
        <begin position="194"/>
        <end position="212"/>
    </location>
</feature>